<keyword evidence="3 6" id="KW-0812">Transmembrane</keyword>
<dbReference type="EMBL" id="MU150275">
    <property type="protein sequence ID" value="KAF9462101.1"/>
    <property type="molecule type" value="Genomic_DNA"/>
</dbReference>
<sequence>MNSATKGTHPLLLRYLTQLTLHPLRTKAITTATLCFLQEVLGSNLAGMPIKKPGKDAPLPLHIMAGLHIDMKAVKMAIYGFLVSAPIGHVLIGALQRAFAGKTGTGAKVAQLLANNLLVSPIQASAYLASMAIINGAKSIDEVVKTVKAGFFSVIRISWVVSPLSLTIAQKFIPVDLWVPFFNIVQFILGTFFNMKVKQLRLAAIKKEKLEREKRERKETLDLARPSSRGLI</sequence>
<dbReference type="OrthoDB" id="860at2759"/>
<comment type="subcellular location">
    <subcellularLocation>
        <location evidence="1">Membrane</location>
        <topology evidence="1">Multi-pass membrane protein</topology>
    </subcellularLocation>
</comment>
<comment type="similarity">
    <text evidence="2 6">Belongs to the peroxisomal membrane protein PXMP2/4 family.</text>
</comment>
<keyword evidence="5 6" id="KW-0472">Membrane</keyword>
<keyword evidence="8" id="KW-1185">Reference proteome</keyword>
<keyword evidence="4 6" id="KW-1133">Transmembrane helix</keyword>
<feature type="transmembrane region" description="Helical" evidence="6">
    <location>
        <begin position="118"/>
        <end position="137"/>
    </location>
</feature>
<dbReference type="PANTHER" id="PTHR11266:SF93">
    <property type="entry name" value="INTEGRAL MEMBRANE PROTEIN 25D9-6"/>
    <property type="match status" value="1"/>
</dbReference>
<protein>
    <submittedName>
        <fullName evidence="7">Uncharacterized protein</fullName>
    </submittedName>
</protein>
<dbReference type="InterPro" id="IPR007248">
    <property type="entry name" value="Mpv17_PMP22"/>
</dbReference>
<dbReference type="Proteomes" id="UP000807353">
    <property type="component" value="Unassembled WGS sequence"/>
</dbReference>
<evidence type="ECO:0000256" key="6">
    <source>
        <dbReference type="RuleBase" id="RU363053"/>
    </source>
</evidence>
<evidence type="ECO:0000313" key="7">
    <source>
        <dbReference type="EMBL" id="KAF9462101.1"/>
    </source>
</evidence>
<name>A0A9P5Y5P3_9AGAR</name>
<feature type="transmembrane region" description="Helical" evidence="6">
    <location>
        <begin position="175"/>
        <end position="193"/>
    </location>
</feature>
<gene>
    <name evidence="7" type="ORF">BDZ94DRAFT_1194997</name>
</gene>
<dbReference type="Pfam" id="PF04117">
    <property type="entry name" value="Mpv17_PMP22"/>
    <property type="match status" value="1"/>
</dbReference>
<accession>A0A9P5Y5P3</accession>
<evidence type="ECO:0000256" key="1">
    <source>
        <dbReference type="ARBA" id="ARBA00004141"/>
    </source>
</evidence>
<comment type="caution">
    <text evidence="7">The sequence shown here is derived from an EMBL/GenBank/DDBJ whole genome shotgun (WGS) entry which is preliminary data.</text>
</comment>
<organism evidence="7 8">
    <name type="scientific">Collybia nuda</name>
    <dbReference type="NCBI Taxonomy" id="64659"/>
    <lineage>
        <taxon>Eukaryota</taxon>
        <taxon>Fungi</taxon>
        <taxon>Dikarya</taxon>
        <taxon>Basidiomycota</taxon>
        <taxon>Agaricomycotina</taxon>
        <taxon>Agaricomycetes</taxon>
        <taxon>Agaricomycetidae</taxon>
        <taxon>Agaricales</taxon>
        <taxon>Tricholomatineae</taxon>
        <taxon>Clitocybaceae</taxon>
        <taxon>Collybia</taxon>
    </lineage>
</organism>
<dbReference type="GO" id="GO:0005778">
    <property type="term" value="C:peroxisomal membrane"/>
    <property type="evidence" value="ECO:0007669"/>
    <property type="project" value="TreeGrafter"/>
</dbReference>
<dbReference type="PANTHER" id="PTHR11266">
    <property type="entry name" value="PEROXISOMAL MEMBRANE PROTEIN 2, PXMP2 MPV17"/>
    <property type="match status" value="1"/>
</dbReference>
<evidence type="ECO:0000256" key="3">
    <source>
        <dbReference type="ARBA" id="ARBA00022692"/>
    </source>
</evidence>
<feature type="transmembrane region" description="Helical" evidence="6">
    <location>
        <begin position="77"/>
        <end position="98"/>
    </location>
</feature>
<proteinExistence type="inferred from homology"/>
<dbReference type="AlphaFoldDB" id="A0A9P5Y5P3"/>
<evidence type="ECO:0000256" key="2">
    <source>
        <dbReference type="ARBA" id="ARBA00006824"/>
    </source>
</evidence>
<evidence type="ECO:0000256" key="5">
    <source>
        <dbReference type="ARBA" id="ARBA00023136"/>
    </source>
</evidence>
<evidence type="ECO:0000256" key="4">
    <source>
        <dbReference type="ARBA" id="ARBA00022989"/>
    </source>
</evidence>
<reference evidence="7" key="1">
    <citation type="submission" date="2020-11" db="EMBL/GenBank/DDBJ databases">
        <authorList>
            <consortium name="DOE Joint Genome Institute"/>
            <person name="Ahrendt S."/>
            <person name="Riley R."/>
            <person name="Andreopoulos W."/>
            <person name="Labutti K."/>
            <person name="Pangilinan J."/>
            <person name="Ruiz-Duenas F.J."/>
            <person name="Barrasa J.M."/>
            <person name="Sanchez-Garcia M."/>
            <person name="Camarero S."/>
            <person name="Miyauchi S."/>
            <person name="Serrano A."/>
            <person name="Linde D."/>
            <person name="Babiker R."/>
            <person name="Drula E."/>
            <person name="Ayuso-Fernandez I."/>
            <person name="Pacheco R."/>
            <person name="Padilla G."/>
            <person name="Ferreira P."/>
            <person name="Barriuso J."/>
            <person name="Kellner H."/>
            <person name="Castanera R."/>
            <person name="Alfaro M."/>
            <person name="Ramirez L."/>
            <person name="Pisabarro A.G."/>
            <person name="Kuo A."/>
            <person name="Tritt A."/>
            <person name="Lipzen A."/>
            <person name="He G."/>
            <person name="Yan M."/>
            <person name="Ng V."/>
            <person name="Cullen D."/>
            <person name="Martin F."/>
            <person name="Rosso M.-N."/>
            <person name="Henrissat B."/>
            <person name="Hibbett D."/>
            <person name="Martinez A.T."/>
            <person name="Grigoriev I.V."/>
        </authorList>
    </citation>
    <scope>NUCLEOTIDE SEQUENCE</scope>
    <source>
        <strain evidence="7">CBS 247.69</strain>
    </source>
</reference>
<evidence type="ECO:0000313" key="8">
    <source>
        <dbReference type="Proteomes" id="UP000807353"/>
    </source>
</evidence>